<dbReference type="Proteomes" id="UP001367508">
    <property type="component" value="Unassembled WGS sequence"/>
</dbReference>
<protein>
    <submittedName>
        <fullName evidence="1">Uncharacterized protein</fullName>
    </submittedName>
</protein>
<accession>A0AAN9L597</accession>
<organism evidence="1 2">
    <name type="scientific">Canavalia gladiata</name>
    <name type="common">Sword bean</name>
    <name type="synonym">Dolichos gladiatus</name>
    <dbReference type="NCBI Taxonomy" id="3824"/>
    <lineage>
        <taxon>Eukaryota</taxon>
        <taxon>Viridiplantae</taxon>
        <taxon>Streptophyta</taxon>
        <taxon>Embryophyta</taxon>
        <taxon>Tracheophyta</taxon>
        <taxon>Spermatophyta</taxon>
        <taxon>Magnoliopsida</taxon>
        <taxon>eudicotyledons</taxon>
        <taxon>Gunneridae</taxon>
        <taxon>Pentapetalae</taxon>
        <taxon>rosids</taxon>
        <taxon>fabids</taxon>
        <taxon>Fabales</taxon>
        <taxon>Fabaceae</taxon>
        <taxon>Papilionoideae</taxon>
        <taxon>50 kb inversion clade</taxon>
        <taxon>NPAAA clade</taxon>
        <taxon>indigoferoid/millettioid clade</taxon>
        <taxon>Phaseoleae</taxon>
        <taxon>Canavalia</taxon>
    </lineage>
</organism>
<evidence type="ECO:0000313" key="2">
    <source>
        <dbReference type="Proteomes" id="UP001367508"/>
    </source>
</evidence>
<sequence length="76" mass="8284">MVLQSCPKCYLSSGWDLFSLRKDAFEGEYGLVILMAQIYNLGENQNHLVEPSSSLCTGDAEPLFDLSLSPLRASGG</sequence>
<dbReference type="EMBL" id="JAYMYQ010000005">
    <property type="protein sequence ID" value="KAK7328372.1"/>
    <property type="molecule type" value="Genomic_DNA"/>
</dbReference>
<gene>
    <name evidence="1" type="ORF">VNO77_22477</name>
</gene>
<name>A0AAN9L597_CANGL</name>
<keyword evidence="2" id="KW-1185">Reference proteome</keyword>
<comment type="caution">
    <text evidence="1">The sequence shown here is derived from an EMBL/GenBank/DDBJ whole genome shotgun (WGS) entry which is preliminary data.</text>
</comment>
<proteinExistence type="predicted"/>
<reference evidence="1 2" key="1">
    <citation type="submission" date="2024-01" db="EMBL/GenBank/DDBJ databases">
        <title>The genomes of 5 underutilized Papilionoideae crops provide insights into root nodulation and disease resistanc.</title>
        <authorList>
            <person name="Jiang F."/>
        </authorList>
    </citation>
    <scope>NUCLEOTIDE SEQUENCE [LARGE SCALE GENOMIC DNA]</scope>
    <source>
        <strain evidence="1">LVBAO_FW01</strain>
        <tissue evidence="1">Leaves</tissue>
    </source>
</reference>
<dbReference type="AlphaFoldDB" id="A0AAN9L597"/>
<evidence type="ECO:0000313" key="1">
    <source>
        <dbReference type="EMBL" id="KAK7328372.1"/>
    </source>
</evidence>